<sequence length="87" mass="9785">MKDSKRVRQLRKQALCLQARHYRLALRHEWSGIAEPFASKGGSADSRHLLGIFGGLMSVLPSKWGRILSIGVLSWRLLTRLGNSRST</sequence>
<dbReference type="RefSeq" id="WP_327597586.1">
    <property type="nucleotide sequence ID" value="NZ_JAYXHS010000001.1"/>
</dbReference>
<accession>A0ABU6K0J4</accession>
<organism evidence="1 2">
    <name type="scientific">Uliginosibacterium silvisoli</name>
    <dbReference type="NCBI Taxonomy" id="3114758"/>
    <lineage>
        <taxon>Bacteria</taxon>
        <taxon>Pseudomonadati</taxon>
        <taxon>Pseudomonadota</taxon>
        <taxon>Betaproteobacteria</taxon>
        <taxon>Rhodocyclales</taxon>
        <taxon>Zoogloeaceae</taxon>
        <taxon>Uliginosibacterium</taxon>
    </lineage>
</organism>
<reference evidence="1 2" key="1">
    <citation type="submission" date="2024-01" db="EMBL/GenBank/DDBJ databases">
        <title>Uliginosibacterium soil sp. nov.</title>
        <authorList>
            <person name="Lv Y."/>
        </authorList>
    </citation>
    <scope>NUCLEOTIDE SEQUENCE [LARGE SCALE GENOMIC DNA]</scope>
    <source>
        <strain evidence="1 2">H3</strain>
    </source>
</reference>
<gene>
    <name evidence="1" type="ORF">VVD49_02705</name>
</gene>
<evidence type="ECO:0000313" key="2">
    <source>
        <dbReference type="Proteomes" id="UP001331561"/>
    </source>
</evidence>
<comment type="caution">
    <text evidence="1">The sequence shown here is derived from an EMBL/GenBank/DDBJ whole genome shotgun (WGS) entry which is preliminary data.</text>
</comment>
<keyword evidence="2" id="KW-1185">Reference proteome</keyword>
<evidence type="ECO:0000313" key="1">
    <source>
        <dbReference type="EMBL" id="MEC5384613.1"/>
    </source>
</evidence>
<protein>
    <submittedName>
        <fullName evidence="1">Uncharacterized protein</fullName>
    </submittedName>
</protein>
<dbReference type="EMBL" id="JAYXHS010000001">
    <property type="protein sequence ID" value="MEC5384613.1"/>
    <property type="molecule type" value="Genomic_DNA"/>
</dbReference>
<proteinExistence type="predicted"/>
<name>A0ABU6K0J4_9RHOO</name>
<dbReference type="Proteomes" id="UP001331561">
    <property type="component" value="Unassembled WGS sequence"/>
</dbReference>